<evidence type="ECO:0000256" key="1">
    <source>
        <dbReference type="SAM" id="MobiDB-lite"/>
    </source>
</evidence>
<reference evidence="2 3" key="1">
    <citation type="submission" date="2023-12" db="EMBL/GenBank/DDBJ databases">
        <title>Amycolatopsis sp. V23-08.</title>
        <authorList>
            <person name="Somphong A."/>
        </authorList>
    </citation>
    <scope>NUCLEOTIDE SEQUENCE [LARGE SCALE GENOMIC DNA]</scope>
    <source>
        <strain evidence="2 3">V23-08</strain>
    </source>
</reference>
<sequence length="346" mass="38409">MADGTKHPLYNEHPWRLARLQVSSAAHTSVEVSGLANWLPAHHASMEGAYGVTVANYCRTTQEDHYHVRRASIDMGPLLIMPNRLGRILGDLVREPDNPRSNREFRNALRPYTRPQLDKGQNQADLSVSRYCNTIIRHGAAVQLGDHSRMNIKTHCVVEETTFQLADLLVHDVDLVSSFAMALRSPHDASLSSTFLNDTLKAAGRSDDLAMLTQISQDIRELDRPCTSIWAFFGLAQINHPSAVMLGIGNTLTTKFRVDTPKFKSGTLLADLDTVRHRVTSIEDQDLTPPLRARAVPTVEQQRSTLTFSDPAAELPSHAPRHSRTPSHTPQPGARNRSFGVRGRGL</sequence>
<feature type="compositionally biased region" description="Polar residues" evidence="1">
    <location>
        <begin position="299"/>
        <end position="308"/>
    </location>
</feature>
<accession>A0ABU5RJK2</accession>
<evidence type="ECO:0000313" key="2">
    <source>
        <dbReference type="EMBL" id="MEA5366462.1"/>
    </source>
</evidence>
<dbReference type="EMBL" id="JAYFSI010000015">
    <property type="protein sequence ID" value="MEA5366462.1"/>
    <property type="molecule type" value="Genomic_DNA"/>
</dbReference>
<organism evidence="2 3">
    <name type="scientific">Amycolatopsis heterodermiae</name>
    <dbReference type="NCBI Taxonomy" id="3110235"/>
    <lineage>
        <taxon>Bacteria</taxon>
        <taxon>Bacillati</taxon>
        <taxon>Actinomycetota</taxon>
        <taxon>Actinomycetes</taxon>
        <taxon>Pseudonocardiales</taxon>
        <taxon>Pseudonocardiaceae</taxon>
        <taxon>Amycolatopsis</taxon>
    </lineage>
</organism>
<feature type="region of interest" description="Disordered" evidence="1">
    <location>
        <begin position="296"/>
        <end position="346"/>
    </location>
</feature>
<dbReference type="Proteomes" id="UP001304298">
    <property type="component" value="Unassembled WGS sequence"/>
</dbReference>
<protein>
    <submittedName>
        <fullName evidence="2">Uncharacterized protein</fullName>
    </submittedName>
</protein>
<evidence type="ECO:0000313" key="3">
    <source>
        <dbReference type="Proteomes" id="UP001304298"/>
    </source>
</evidence>
<comment type="caution">
    <text evidence="2">The sequence shown here is derived from an EMBL/GenBank/DDBJ whole genome shotgun (WGS) entry which is preliminary data.</text>
</comment>
<name>A0ABU5RJK2_9PSEU</name>
<proteinExistence type="predicted"/>
<keyword evidence="3" id="KW-1185">Reference proteome</keyword>
<gene>
    <name evidence="2" type="ORF">VA596_43510</name>
</gene>
<dbReference type="RefSeq" id="WP_323335705.1">
    <property type="nucleotide sequence ID" value="NZ_JAYFSI010000015.1"/>
</dbReference>